<comment type="caution">
    <text evidence="2">The sequence shown here is derived from an EMBL/GenBank/DDBJ whole genome shotgun (WGS) entry which is preliminary data.</text>
</comment>
<dbReference type="Proteomes" id="UP000266482">
    <property type="component" value="Unassembled WGS sequence"/>
</dbReference>
<dbReference type="NCBIfam" id="TIGR02778">
    <property type="entry name" value="ligD_pol"/>
    <property type="match status" value="1"/>
</dbReference>
<proteinExistence type="predicted"/>
<dbReference type="InterPro" id="IPR033652">
    <property type="entry name" value="LigD_Pol-like_3"/>
</dbReference>
<dbReference type="PANTHER" id="PTHR42705:SF2">
    <property type="entry name" value="BIFUNCTIONAL NON-HOMOLOGOUS END JOINING PROTEIN LIGD"/>
    <property type="match status" value="1"/>
</dbReference>
<reference evidence="2 3" key="1">
    <citation type="submission" date="2018-09" db="EMBL/GenBank/DDBJ databases">
        <title>Paenibacillus aracenensis nov. sp. isolated from a cave in southern Spain.</title>
        <authorList>
            <person name="Jurado V."/>
            <person name="Gutierrez-Patricio S."/>
            <person name="Gonzalez-Pimentel J.L."/>
            <person name="Miller A.Z."/>
            <person name="Laiz L."/>
            <person name="Saiz-Jimenez C."/>
        </authorList>
    </citation>
    <scope>NUCLEOTIDE SEQUENCE [LARGE SCALE GENOMIC DNA]</scope>
    <source>
        <strain evidence="2 3">DSM 22867</strain>
    </source>
</reference>
<keyword evidence="2" id="KW-0436">Ligase</keyword>
<dbReference type="EMBL" id="QXQA01000001">
    <property type="protein sequence ID" value="RIX60242.1"/>
    <property type="molecule type" value="Genomic_DNA"/>
</dbReference>
<dbReference type="OrthoDB" id="9802472at2"/>
<accession>A0A3A1VKH0</accession>
<dbReference type="CDD" id="cd04866">
    <property type="entry name" value="LigD_Pol_like_3"/>
    <property type="match status" value="1"/>
</dbReference>
<feature type="domain" description="DNA ligase D polymerase" evidence="1">
    <location>
        <begin position="152"/>
        <end position="400"/>
    </location>
</feature>
<sequence length="427" mass="47954">MNDSAKQEAVAVLFSNRGIRYTGFFFILGYRTDDESFLAGIRKNDDIQPVGFFSQGLKEEEKRTLIQAISANRKPGSDPVNVRVDPGICVELSFTAIENGGLVHPMFRSFQLGVDWKACTWDKLVIDNAPAGPNGIKVTHPDKLVWKDVPITKEGYISYLLQVSPVMLPFLEQRVLTNIRYTQGIPGEFFYQKNCPDYAPDFIQTVKVNDIDYIVCDNVSTLGWLGNQMAIEYHIPFNRIGADKPLEIVFDLDPPSREQFSLAVKAAIEMRNVFEGFGVISYPKVSGGKGLQIHIPLGNRSSLTYDDTRVFTEFVAKYLVERFPGDFTIERLKKNRGGKLYLDYIQHAEGKTIICPYSPRGTDEATVAAPLYWDEVQIGLSSKSFTIPTVLERLSKGECPMSGYFQQTNAAVPRIISMLKEQLVGSR</sequence>
<organism evidence="2 3">
    <name type="scientific">Paenibacillus nanensis</name>
    <dbReference type="NCBI Taxonomy" id="393251"/>
    <lineage>
        <taxon>Bacteria</taxon>
        <taxon>Bacillati</taxon>
        <taxon>Bacillota</taxon>
        <taxon>Bacilli</taxon>
        <taxon>Bacillales</taxon>
        <taxon>Paenibacillaceae</taxon>
        <taxon>Paenibacillus</taxon>
    </lineage>
</organism>
<gene>
    <name evidence="2" type="ORF">D3P08_01305</name>
</gene>
<evidence type="ECO:0000313" key="3">
    <source>
        <dbReference type="Proteomes" id="UP000266482"/>
    </source>
</evidence>
<evidence type="ECO:0000313" key="2">
    <source>
        <dbReference type="EMBL" id="RIX60242.1"/>
    </source>
</evidence>
<dbReference type="GO" id="GO:0016874">
    <property type="term" value="F:ligase activity"/>
    <property type="evidence" value="ECO:0007669"/>
    <property type="project" value="UniProtKB-KW"/>
</dbReference>
<name>A0A3A1VKH0_9BACL</name>
<dbReference type="PANTHER" id="PTHR42705">
    <property type="entry name" value="BIFUNCTIONAL NON-HOMOLOGOUS END JOINING PROTEIN LIGD"/>
    <property type="match status" value="1"/>
</dbReference>
<evidence type="ECO:0000259" key="1">
    <source>
        <dbReference type="Pfam" id="PF21686"/>
    </source>
</evidence>
<keyword evidence="3" id="KW-1185">Reference proteome</keyword>
<protein>
    <submittedName>
        <fullName evidence="2">DNA ligase D</fullName>
    </submittedName>
</protein>
<dbReference type="Gene3D" id="3.90.920.10">
    <property type="entry name" value="DNA primase, PRIM domain"/>
    <property type="match status" value="1"/>
</dbReference>
<dbReference type="Pfam" id="PF21686">
    <property type="entry name" value="LigD_Prim-Pol"/>
    <property type="match status" value="1"/>
</dbReference>
<dbReference type="InterPro" id="IPR014145">
    <property type="entry name" value="LigD_pol_dom"/>
</dbReference>
<dbReference type="AlphaFoldDB" id="A0A3A1VKH0"/>
<dbReference type="InterPro" id="IPR052171">
    <property type="entry name" value="NHEJ_LigD"/>
</dbReference>